<name>A0A6L6JDD8_9RHOB</name>
<comment type="caution">
    <text evidence="2">The sequence shown here is derived from an EMBL/GenBank/DDBJ whole genome shotgun (WGS) entry which is preliminary data.</text>
</comment>
<evidence type="ECO:0000313" key="3">
    <source>
        <dbReference type="Proteomes" id="UP000478183"/>
    </source>
</evidence>
<proteinExistence type="predicted"/>
<gene>
    <name evidence="2" type="ORF">GL286_17620</name>
</gene>
<dbReference type="InterPro" id="IPR002589">
    <property type="entry name" value="Macro_dom"/>
</dbReference>
<feature type="domain" description="Macro" evidence="1">
    <location>
        <begin position="1"/>
        <end position="92"/>
    </location>
</feature>
<dbReference type="Proteomes" id="UP000478183">
    <property type="component" value="Unassembled WGS sequence"/>
</dbReference>
<dbReference type="PANTHER" id="PTHR11106">
    <property type="entry name" value="GANGLIOSIDE INDUCED DIFFERENTIATION ASSOCIATED PROTEIN 2-RELATED"/>
    <property type="match status" value="1"/>
</dbReference>
<dbReference type="PANTHER" id="PTHR11106:SF27">
    <property type="entry name" value="MACRO DOMAIN-CONTAINING PROTEIN"/>
    <property type="match status" value="1"/>
</dbReference>
<evidence type="ECO:0000313" key="2">
    <source>
        <dbReference type="EMBL" id="MTH79536.1"/>
    </source>
</evidence>
<dbReference type="Gene3D" id="3.40.220.10">
    <property type="entry name" value="Leucine Aminopeptidase, subunit E, domain 1"/>
    <property type="match status" value="1"/>
</dbReference>
<dbReference type="EMBL" id="WMIE01000016">
    <property type="protein sequence ID" value="MTH79536.1"/>
    <property type="molecule type" value="Genomic_DNA"/>
</dbReference>
<evidence type="ECO:0000259" key="1">
    <source>
        <dbReference type="PROSITE" id="PS51154"/>
    </source>
</evidence>
<dbReference type="OrthoDB" id="6194521at2"/>
<reference evidence="2 3" key="1">
    <citation type="submission" date="2019-11" db="EMBL/GenBank/DDBJ databases">
        <authorList>
            <person name="Dong K."/>
        </authorList>
    </citation>
    <scope>NUCLEOTIDE SEQUENCE [LARGE SCALE GENOMIC DNA]</scope>
    <source>
        <strain evidence="2 3">NBRC 111993</strain>
    </source>
</reference>
<organism evidence="2 3">
    <name type="scientific">Paracoccus aestuariivivens</name>
    <dbReference type="NCBI Taxonomy" id="1820333"/>
    <lineage>
        <taxon>Bacteria</taxon>
        <taxon>Pseudomonadati</taxon>
        <taxon>Pseudomonadota</taxon>
        <taxon>Alphaproteobacteria</taxon>
        <taxon>Rhodobacterales</taxon>
        <taxon>Paracoccaceae</taxon>
        <taxon>Paracoccus</taxon>
    </lineage>
</organism>
<dbReference type="Pfam" id="PF01661">
    <property type="entry name" value="Macro"/>
    <property type="match status" value="1"/>
</dbReference>
<dbReference type="AlphaFoldDB" id="A0A6L6JDD8"/>
<dbReference type="InterPro" id="IPR043472">
    <property type="entry name" value="Macro_dom-like"/>
</dbReference>
<dbReference type="SUPFAM" id="SSF52949">
    <property type="entry name" value="Macro domain-like"/>
    <property type="match status" value="1"/>
</dbReference>
<protein>
    <recommendedName>
        <fullName evidence="1">Macro domain-containing protein</fullName>
    </recommendedName>
</protein>
<accession>A0A6L6JDD8</accession>
<dbReference type="RefSeq" id="WP_155096886.1">
    <property type="nucleotide sequence ID" value="NZ_WMIE01000016.1"/>
</dbReference>
<keyword evidence="3" id="KW-1185">Reference proteome</keyword>
<sequence length="92" mass="9821">MPEQSIFVWQGGGQGEDELLAACYRNSLNLAREHGLESIAFPAISTGIFGFPADRAARIALETIRAQGQGLAVTLVAFDAASARILSEELDE</sequence>
<dbReference type="PROSITE" id="PS51154">
    <property type="entry name" value="MACRO"/>
    <property type="match status" value="1"/>
</dbReference>